<reference evidence="2 3" key="1">
    <citation type="journal article" date="2019" name="Int. J. Syst. Evol. Microbiol.">
        <title>The Global Catalogue of Microorganisms (GCM) 10K type strain sequencing project: providing services to taxonomists for standard genome sequencing and annotation.</title>
        <authorList>
            <consortium name="The Broad Institute Genomics Platform"/>
            <consortium name="The Broad Institute Genome Sequencing Center for Infectious Disease"/>
            <person name="Wu L."/>
            <person name="Ma J."/>
        </authorList>
    </citation>
    <scope>NUCLEOTIDE SEQUENCE [LARGE SCALE GENOMIC DNA]</scope>
    <source>
        <strain evidence="2 3">JCM 6833</strain>
    </source>
</reference>
<dbReference type="InterPro" id="IPR000600">
    <property type="entry name" value="ROK"/>
</dbReference>
<protein>
    <recommendedName>
        <fullName evidence="4">Transcriptional regulator</fullName>
    </recommendedName>
</protein>
<gene>
    <name evidence="2" type="ORF">GCM10010411_80980</name>
</gene>
<evidence type="ECO:0000256" key="1">
    <source>
        <dbReference type="ARBA" id="ARBA00006479"/>
    </source>
</evidence>
<keyword evidence="3" id="KW-1185">Reference proteome</keyword>
<evidence type="ECO:0000313" key="3">
    <source>
        <dbReference type="Proteomes" id="UP001501509"/>
    </source>
</evidence>
<comment type="similarity">
    <text evidence="1">Belongs to the ROK (NagC/XylR) family.</text>
</comment>
<dbReference type="PANTHER" id="PTHR18964">
    <property type="entry name" value="ROK (REPRESSOR, ORF, KINASE) FAMILY"/>
    <property type="match status" value="1"/>
</dbReference>
<name>A0ABN3QNQ3_9ACTN</name>
<dbReference type="PANTHER" id="PTHR18964:SF173">
    <property type="entry name" value="GLUCOKINASE"/>
    <property type="match status" value="1"/>
</dbReference>
<sequence length="77" mass="8144">MPDGHYCSCGNRGCLETVASDIAVLRDLLNADVKVETIEDAIARARDGEPAAVQAFRAMGEALGRGLAVLCNLLNLE</sequence>
<comment type="caution">
    <text evidence="2">The sequence shown here is derived from an EMBL/GenBank/DDBJ whole genome shotgun (WGS) entry which is preliminary data.</text>
</comment>
<organism evidence="2 3">
    <name type="scientific">Actinomadura fulvescens</name>
    <dbReference type="NCBI Taxonomy" id="46160"/>
    <lineage>
        <taxon>Bacteria</taxon>
        <taxon>Bacillati</taxon>
        <taxon>Actinomycetota</taxon>
        <taxon>Actinomycetes</taxon>
        <taxon>Streptosporangiales</taxon>
        <taxon>Thermomonosporaceae</taxon>
        <taxon>Actinomadura</taxon>
    </lineage>
</organism>
<dbReference type="RefSeq" id="WP_344547805.1">
    <property type="nucleotide sequence ID" value="NZ_BAAATD010000015.1"/>
</dbReference>
<dbReference type="Pfam" id="PF00480">
    <property type="entry name" value="ROK"/>
    <property type="match status" value="1"/>
</dbReference>
<dbReference type="SUPFAM" id="SSF53067">
    <property type="entry name" value="Actin-like ATPase domain"/>
    <property type="match status" value="1"/>
</dbReference>
<dbReference type="InterPro" id="IPR043129">
    <property type="entry name" value="ATPase_NBD"/>
</dbReference>
<accession>A0ABN3QNQ3</accession>
<dbReference type="Proteomes" id="UP001501509">
    <property type="component" value="Unassembled WGS sequence"/>
</dbReference>
<evidence type="ECO:0000313" key="2">
    <source>
        <dbReference type="EMBL" id="GAA2630850.1"/>
    </source>
</evidence>
<evidence type="ECO:0008006" key="4">
    <source>
        <dbReference type="Google" id="ProtNLM"/>
    </source>
</evidence>
<dbReference type="EMBL" id="BAAATD010000015">
    <property type="protein sequence ID" value="GAA2630850.1"/>
    <property type="molecule type" value="Genomic_DNA"/>
</dbReference>
<proteinExistence type="inferred from homology"/>
<dbReference type="Gene3D" id="3.30.420.40">
    <property type="match status" value="1"/>
</dbReference>